<dbReference type="PROSITE" id="PS50850">
    <property type="entry name" value="MFS"/>
    <property type="match status" value="1"/>
</dbReference>
<protein>
    <submittedName>
        <fullName evidence="8">MFS transporter</fullName>
    </submittedName>
</protein>
<feature type="transmembrane region" description="Helical" evidence="6">
    <location>
        <begin position="75"/>
        <end position="92"/>
    </location>
</feature>
<keyword evidence="2" id="KW-0813">Transport</keyword>
<accession>A0ABT4CUN8</accession>
<feature type="transmembrane region" description="Helical" evidence="6">
    <location>
        <begin position="206"/>
        <end position="231"/>
    </location>
</feature>
<feature type="transmembrane region" description="Helical" evidence="6">
    <location>
        <begin position="359"/>
        <end position="379"/>
    </location>
</feature>
<dbReference type="SUPFAM" id="SSF103473">
    <property type="entry name" value="MFS general substrate transporter"/>
    <property type="match status" value="1"/>
</dbReference>
<feature type="transmembrane region" description="Helical" evidence="6">
    <location>
        <begin position="273"/>
        <end position="292"/>
    </location>
</feature>
<dbReference type="PRINTS" id="PR00342">
    <property type="entry name" value="RHESUSRHD"/>
</dbReference>
<comment type="caution">
    <text evidence="8">The sequence shown here is derived from an EMBL/GenBank/DDBJ whole genome shotgun (WGS) entry which is preliminary data.</text>
</comment>
<feature type="transmembrane region" description="Helical" evidence="6">
    <location>
        <begin position="298"/>
        <end position="318"/>
    </location>
</feature>
<proteinExistence type="predicted"/>
<keyword evidence="5 6" id="KW-0472">Membrane</keyword>
<dbReference type="InterPro" id="IPR020846">
    <property type="entry name" value="MFS_dom"/>
</dbReference>
<evidence type="ECO:0000256" key="6">
    <source>
        <dbReference type="SAM" id="Phobius"/>
    </source>
</evidence>
<feature type="transmembrane region" description="Helical" evidence="6">
    <location>
        <begin position="104"/>
        <end position="126"/>
    </location>
</feature>
<dbReference type="Proteomes" id="UP001079657">
    <property type="component" value="Unassembled WGS sequence"/>
</dbReference>
<feature type="domain" description="Major facilitator superfamily (MFS) profile" evidence="7">
    <location>
        <begin position="9"/>
        <end position="382"/>
    </location>
</feature>
<name>A0ABT4CUN8_9CLOT</name>
<keyword evidence="4 6" id="KW-1133">Transmembrane helix</keyword>
<dbReference type="InterPro" id="IPR036259">
    <property type="entry name" value="MFS_trans_sf"/>
</dbReference>
<feature type="transmembrane region" description="Helical" evidence="6">
    <location>
        <begin position="243"/>
        <end position="261"/>
    </location>
</feature>
<keyword evidence="3 6" id="KW-0812">Transmembrane</keyword>
<evidence type="ECO:0000313" key="8">
    <source>
        <dbReference type="EMBL" id="MCY6372782.1"/>
    </source>
</evidence>
<dbReference type="Gene3D" id="1.20.1250.20">
    <property type="entry name" value="MFS general substrate transporter like domains"/>
    <property type="match status" value="2"/>
</dbReference>
<dbReference type="Pfam" id="PF07690">
    <property type="entry name" value="MFS_1"/>
    <property type="match status" value="1"/>
</dbReference>
<dbReference type="RefSeq" id="WP_268051845.1">
    <property type="nucleotide sequence ID" value="NZ_JAPQES010000013.1"/>
</dbReference>
<keyword evidence="9" id="KW-1185">Reference proteome</keyword>
<dbReference type="InterPro" id="IPR002229">
    <property type="entry name" value="RhesusRHD"/>
</dbReference>
<comment type="subcellular location">
    <subcellularLocation>
        <location evidence="1">Cell membrane</location>
        <topology evidence="1">Multi-pass membrane protein</topology>
    </subcellularLocation>
</comment>
<evidence type="ECO:0000256" key="1">
    <source>
        <dbReference type="ARBA" id="ARBA00004651"/>
    </source>
</evidence>
<sequence length="394" mass="44305">MRKQKNIFAVIFIFMMMILSAMCDNVRGPFIPTLKQEFLISNKGISLMVVMCSLGYMLFTFIGGILCEKIGQKKVFILGFMFMIFPLIGLYFCNSFTVLITELFLLNVGQAFIAIGTNTIIPIIAISFQAILMNLTHFCYGLGATFTQRVTGVMLYRGVTWKQIYFIISIITIIIFIGFIFVKIPEPHNIKNKEKINIKVILQNRLLYLYMIALGAYVAAEMNTGIWFVNFMHDTYKFDGNKSSYYAALFFGTFAVGRLLGGFVAEKFGYIKTVLVSVIIAFVLYISGLFIGENGITIIAMSGVFFAITFPTVVLTINKVFEKNISFITGLIITVASGTSMLINILIGALNDSIGVYKAYYVIPVCLLICVVFTYLIHINTKDILVKNRREQNV</sequence>
<feature type="transmembrane region" description="Helical" evidence="6">
    <location>
        <begin position="138"/>
        <end position="158"/>
    </location>
</feature>
<feature type="transmembrane region" description="Helical" evidence="6">
    <location>
        <begin position="325"/>
        <end position="347"/>
    </location>
</feature>
<dbReference type="InterPro" id="IPR051788">
    <property type="entry name" value="MFS_Transporter"/>
</dbReference>
<feature type="transmembrane region" description="Helical" evidence="6">
    <location>
        <begin position="164"/>
        <end position="185"/>
    </location>
</feature>
<organism evidence="8 9">
    <name type="scientific">Clostridium ganghwense</name>
    <dbReference type="NCBI Taxonomy" id="312089"/>
    <lineage>
        <taxon>Bacteria</taxon>
        <taxon>Bacillati</taxon>
        <taxon>Bacillota</taxon>
        <taxon>Clostridia</taxon>
        <taxon>Eubacteriales</taxon>
        <taxon>Clostridiaceae</taxon>
        <taxon>Clostridium</taxon>
    </lineage>
</organism>
<feature type="transmembrane region" description="Helical" evidence="6">
    <location>
        <begin position="47"/>
        <end position="68"/>
    </location>
</feature>
<evidence type="ECO:0000256" key="5">
    <source>
        <dbReference type="ARBA" id="ARBA00023136"/>
    </source>
</evidence>
<gene>
    <name evidence="8" type="ORF">OXH55_19505</name>
</gene>
<evidence type="ECO:0000259" key="7">
    <source>
        <dbReference type="PROSITE" id="PS50850"/>
    </source>
</evidence>
<reference evidence="8" key="1">
    <citation type="submission" date="2022-12" db="EMBL/GenBank/DDBJ databases">
        <authorList>
            <person name="Wang J."/>
        </authorList>
    </citation>
    <scope>NUCLEOTIDE SEQUENCE</scope>
    <source>
        <strain evidence="8">HY-42-06</strain>
    </source>
</reference>
<evidence type="ECO:0000313" key="9">
    <source>
        <dbReference type="Proteomes" id="UP001079657"/>
    </source>
</evidence>
<dbReference type="PANTHER" id="PTHR23514:SF13">
    <property type="entry name" value="INNER MEMBRANE PROTEIN YBJJ"/>
    <property type="match status" value="1"/>
</dbReference>
<dbReference type="InterPro" id="IPR011701">
    <property type="entry name" value="MFS"/>
</dbReference>
<evidence type="ECO:0000256" key="3">
    <source>
        <dbReference type="ARBA" id="ARBA00022692"/>
    </source>
</evidence>
<dbReference type="PANTHER" id="PTHR23514">
    <property type="entry name" value="BYPASS OF STOP CODON PROTEIN 6"/>
    <property type="match status" value="1"/>
</dbReference>
<evidence type="ECO:0000256" key="2">
    <source>
        <dbReference type="ARBA" id="ARBA00022448"/>
    </source>
</evidence>
<evidence type="ECO:0000256" key="4">
    <source>
        <dbReference type="ARBA" id="ARBA00022989"/>
    </source>
</evidence>
<dbReference type="EMBL" id="JAPQES010000013">
    <property type="protein sequence ID" value="MCY6372782.1"/>
    <property type="molecule type" value="Genomic_DNA"/>
</dbReference>